<name>A0ABR2IW31_9PEZI</name>
<dbReference type="SUPFAM" id="SSF48403">
    <property type="entry name" value="Ankyrin repeat"/>
    <property type="match status" value="2"/>
</dbReference>
<evidence type="ECO:0000259" key="4">
    <source>
        <dbReference type="Pfam" id="PF14420"/>
    </source>
</evidence>
<proteinExistence type="predicted"/>
<evidence type="ECO:0000313" key="6">
    <source>
        <dbReference type="Proteomes" id="UP001390339"/>
    </source>
</evidence>
<feature type="repeat" description="ANK" evidence="3">
    <location>
        <begin position="816"/>
        <end position="848"/>
    </location>
</feature>
<dbReference type="Proteomes" id="UP001390339">
    <property type="component" value="Unassembled WGS sequence"/>
</dbReference>
<dbReference type="EMBL" id="JAPCWZ010000004">
    <property type="protein sequence ID" value="KAK8869005.1"/>
    <property type="molecule type" value="Genomic_DNA"/>
</dbReference>
<feature type="repeat" description="ANK" evidence="3">
    <location>
        <begin position="618"/>
        <end position="653"/>
    </location>
</feature>
<dbReference type="PANTHER" id="PTHR24198">
    <property type="entry name" value="ANKYRIN REPEAT AND PROTEIN KINASE DOMAIN-CONTAINING PROTEIN"/>
    <property type="match status" value="1"/>
</dbReference>
<dbReference type="PROSITE" id="PS50088">
    <property type="entry name" value="ANK_REPEAT"/>
    <property type="match status" value="3"/>
</dbReference>
<protein>
    <submittedName>
        <fullName evidence="5">Ankyrin repeat-containing domain protein</fullName>
    </submittedName>
</protein>
<accession>A0ABR2IW31</accession>
<dbReference type="InterPro" id="IPR002110">
    <property type="entry name" value="Ankyrin_rpt"/>
</dbReference>
<sequence length="933" mass="105907">MTCLPPPRPSLLWQPRDYTVWDANRDRIYEYYLVNKNDRVQTKRIMEERHGFPEFPLATWEHVLRVHFKFRKNLDREDWAPIGQHLAKRRKLGKTTYAIDLCGIQLPQRRVEKNVPKPLTLDASGVAVLKEMLPDWILQTRMKSPFNQTMLRLPLYPEIVDLRFLHGIFSLNTPTLLQFWSNILFDARYLNVEAFKRLIEFGLKVKDREWARLFLQICWSSYVNNEFDHHFDAYLRRIIEIECSMNNTMFSSFFTYTLWYTASRRYDVDMMKILIKLGCCVSQISVLEQQEVLRTIIFSTSFESDQAGPAETNKQSVLCGSRERGSQSVICLTYLLDNGVMVGPPLPEDETYWNGPGQPTLARDSLWMASLRHMTDTTTSALLEHFHRGVDEILTFSGICRAAIGGLTSLKCYLEGIPRCNVTFRSAILEVSLSEAAAQGCYDIIDCLLEYGIDPNVPSIPTHFSVGDGLNQVFNTWNPISRAILNQDLETVKRLAYRKGSLQVHDVLFAVLFQDGDFWKPTLDSLISMGLNPYRFGDDEVVQTAFSGSVWAVYNKDLKSRWTSRLMEIFRLYGIPFDKKIDGLDFLHTAIRQSCNVEVVKTLLNLGLIVHSIPCEEDGSTMLHDALRSHSDDREDIVELLLYNGADPTLGNGELLLEAPFSDALLRCRITQDKKRAEENLRLYHLMISRGAMWSPNKGNCGTNLITLLIRAEADDQVIFEALDRGYSLDLQGCHDPVTPLMESVQARRWDLACNFLHRGIDINASTGDVQEPCVDQPIGNGLTALHLACDYSAPISFLQTLFDLGANVDAGLELATETPLFYAIAAGHPIIVSLLIAHGAGINAIVRLPNLRFLILPSTLLEGEWSPLDYASFRGNLEVVQLLFDLGGRSAIRTFTEVDGAVQLARYRCELGVLRFFEERIGSLCRIPDIEG</sequence>
<gene>
    <name evidence="5" type="ORF">PGQ11_007583</name>
</gene>
<evidence type="ECO:0000313" key="5">
    <source>
        <dbReference type="EMBL" id="KAK8869005.1"/>
    </source>
</evidence>
<dbReference type="PANTHER" id="PTHR24198:SF165">
    <property type="entry name" value="ANKYRIN REPEAT-CONTAINING PROTEIN-RELATED"/>
    <property type="match status" value="1"/>
</dbReference>
<feature type="domain" description="Clr5" evidence="4">
    <location>
        <begin position="20"/>
        <end position="52"/>
    </location>
</feature>
<dbReference type="Pfam" id="PF12796">
    <property type="entry name" value="Ank_2"/>
    <property type="match status" value="2"/>
</dbReference>
<reference evidence="5 6" key="1">
    <citation type="journal article" date="2024" name="IMA Fungus">
        <title>Apiospora arundinis, a panoply of carbohydrate-active enzymes and secondary metabolites.</title>
        <authorList>
            <person name="Sorensen T."/>
            <person name="Petersen C."/>
            <person name="Muurmann A.T."/>
            <person name="Christiansen J.V."/>
            <person name="Brundto M.L."/>
            <person name="Overgaard C.K."/>
            <person name="Boysen A.T."/>
            <person name="Wollenberg R.D."/>
            <person name="Larsen T.O."/>
            <person name="Sorensen J.L."/>
            <person name="Nielsen K.L."/>
            <person name="Sondergaard T.E."/>
        </authorList>
    </citation>
    <scope>NUCLEOTIDE SEQUENCE [LARGE SCALE GENOMIC DNA]</scope>
    <source>
        <strain evidence="5 6">AAU 773</strain>
    </source>
</reference>
<dbReference type="InterPro" id="IPR025676">
    <property type="entry name" value="Clr5_dom"/>
</dbReference>
<dbReference type="PROSITE" id="PS50297">
    <property type="entry name" value="ANK_REP_REGION"/>
    <property type="match status" value="3"/>
</dbReference>
<feature type="repeat" description="ANK" evidence="3">
    <location>
        <begin position="781"/>
        <end position="814"/>
    </location>
</feature>
<evidence type="ECO:0000256" key="1">
    <source>
        <dbReference type="ARBA" id="ARBA00022737"/>
    </source>
</evidence>
<comment type="caution">
    <text evidence="5">The sequence shown here is derived from an EMBL/GenBank/DDBJ whole genome shotgun (WGS) entry which is preliminary data.</text>
</comment>
<dbReference type="Pfam" id="PF14420">
    <property type="entry name" value="Clr5"/>
    <property type="match status" value="1"/>
</dbReference>
<keyword evidence="1" id="KW-0677">Repeat</keyword>
<dbReference type="InterPro" id="IPR036770">
    <property type="entry name" value="Ankyrin_rpt-contain_sf"/>
</dbReference>
<keyword evidence="6" id="KW-1185">Reference proteome</keyword>
<dbReference type="SMART" id="SM00248">
    <property type="entry name" value="ANK"/>
    <property type="match status" value="9"/>
</dbReference>
<dbReference type="Gene3D" id="1.25.40.20">
    <property type="entry name" value="Ankyrin repeat-containing domain"/>
    <property type="match status" value="3"/>
</dbReference>
<keyword evidence="2 3" id="KW-0040">ANK repeat</keyword>
<evidence type="ECO:0000256" key="3">
    <source>
        <dbReference type="PROSITE-ProRule" id="PRU00023"/>
    </source>
</evidence>
<evidence type="ECO:0000256" key="2">
    <source>
        <dbReference type="ARBA" id="ARBA00023043"/>
    </source>
</evidence>
<organism evidence="5 6">
    <name type="scientific">Apiospora arundinis</name>
    <dbReference type="NCBI Taxonomy" id="335852"/>
    <lineage>
        <taxon>Eukaryota</taxon>
        <taxon>Fungi</taxon>
        <taxon>Dikarya</taxon>
        <taxon>Ascomycota</taxon>
        <taxon>Pezizomycotina</taxon>
        <taxon>Sordariomycetes</taxon>
        <taxon>Xylariomycetidae</taxon>
        <taxon>Amphisphaeriales</taxon>
        <taxon>Apiosporaceae</taxon>
        <taxon>Apiospora</taxon>
    </lineage>
</organism>